<dbReference type="PANTHER" id="PTHR48090">
    <property type="entry name" value="UNDECAPRENYL-PHOSPHATE 4-DEOXY-4-FORMAMIDO-L-ARABINOSE TRANSFERASE-RELATED"/>
    <property type="match status" value="1"/>
</dbReference>
<dbReference type="InterPro" id="IPR050256">
    <property type="entry name" value="Glycosyltransferase_2"/>
</dbReference>
<dbReference type="Pfam" id="PF00535">
    <property type="entry name" value="Glycos_transf_2"/>
    <property type="match status" value="1"/>
</dbReference>
<dbReference type="CDD" id="cd04179">
    <property type="entry name" value="DPM_DPG-synthase_like"/>
    <property type="match status" value="1"/>
</dbReference>
<sequence length="237" mass="25915">MSISKEPDANPEISVVVAAYNEEDTIGAVLDALGELDLDMEVIVVDDGSTDRTARIVESRTGPRLQLISKPNGGKGTALRAGFEAASGSIIVIQDADVELSPARIPDLIAPILADEADVVFGSRFLEPVPGLGWERRLANWFLTMLSNLSFNTKLTDMETAHKAIRGTYVQQFTLEATRFDVEVELTAKLSRLGARIIEIASPYTPRTVAEGKKIGFGDGIHAVQAILRWRRWRPQT</sequence>
<feature type="domain" description="Glycosyltransferase 2-like" evidence="1">
    <location>
        <begin position="14"/>
        <end position="150"/>
    </location>
</feature>
<dbReference type="Gene3D" id="3.90.550.10">
    <property type="entry name" value="Spore Coat Polysaccharide Biosynthesis Protein SpsA, Chain A"/>
    <property type="match status" value="1"/>
</dbReference>
<dbReference type="PANTHER" id="PTHR48090:SF7">
    <property type="entry name" value="RFBJ PROTEIN"/>
    <property type="match status" value="1"/>
</dbReference>
<proteinExistence type="predicted"/>
<organism evidence="2">
    <name type="scientific">freshwater metagenome</name>
    <dbReference type="NCBI Taxonomy" id="449393"/>
    <lineage>
        <taxon>unclassified sequences</taxon>
        <taxon>metagenomes</taxon>
        <taxon>ecological metagenomes</taxon>
    </lineage>
</organism>
<evidence type="ECO:0000313" key="2">
    <source>
        <dbReference type="EMBL" id="CAB4618603.1"/>
    </source>
</evidence>
<evidence type="ECO:0000259" key="1">
    <source>
        <dbReference type="Pfam" id="PF00535"/>
    </source>
</evidence>
<protein>
    <submittedName>
        <fullName evidence="2">Unannotated protein</fullName>
    </submittedName>
</protein>
<accession>A0A6J6I1V4</accession>
<dbReference type="SUPFAM" id="SSF53448">
    <property type="entry name" value="Nucleotide-diphospho-sugar transferases"/>
    <property type="match status" value="1"/>
</dbReference>
<dbReference type="InterPro" id="IPR029044">
    <property type="entry name" value="Nucleotide-diphossugar_trans"/>
</dbReference>
<dbReference type="InterPro" id="IPR001173">
    <property type="entry name" value="Glyco_trans_2-like"/>
</dbReference>
<gene>
    <name evidence="2" type="ORF">UFOPK1835_01587</name>
</gene>
<dbReference type="AlphaFoldDB" id="A0A6J6I1V4"/>
<reference evidence="2" key="1">
    <citation type="submission" date="2020-05" db="EMBL/GenBank/DDBJ databases">
        <authorList>
            <person name="Chiriac C."/>
            <person name="Salcher M."/>
            <person name="Ghai R."/>
            <person name="Kavagutti S V."/>
        </authorList>
    </citation>
    <scope>NUCLEOTIDE SEQUENCE</scope>
</reference>
<name>A0A6J6I1V4_9ZZZZ</name>
<dbReference type="EMBL" id="CAEZUP010000081">
    <property type="protein sequence ID" value="CAB4618603.1"/>
    <property type="molecule type" value="Genomic_DNA"/>
</dbReference>